<proteinExistence type="predicted"/>
<dbReference type="InterPro" id="IPR036188">
    <property type="entry name" value="FAD/NAD-bd_sf"/>
</dbReference>
<evidence type="ECO:0000259" key="1">
    <source>
        <dbReference type="Pfam" id="PF01494"/>
    </source>
</evidence>
<dbReference type="Gene3D" id="3.50.50.60">
    <property type="entry name" value="FAD/NAD(P)-binding domain"/>
    <property type="match status" value="1"/>
</dbReference>
<evidence type="ECO:0000313" key="3">
    <source>
        <dbReference type="Proteomes" id="UP000666240"/>
    </source>
</evidence>
<dbReference type="PANTHER" id="PTHR42685">
    <property type="entry name" value="GERANYLGERANYL DIPHOSPHATE REDUCTASE"/>
    <property type="match status" value="1"/>
</dbReference>
<dbReference type="InterPro" id="IPR002938">
    <property type="entry name" value="FAD-bd"/>
</dbReference>
<keyword evidence="3" id="KW-1185">Reference proteome</keyword>
<dbReference type="Pfam" id="PF01494">
    <property type="entry name" value="FAD_binding_3"/>
    <property type="match status" value="1"/>
</dbReference>
<dbReference type="RefSeq" id="WP_209337067.1">
    <property type="nucleotide sequence ID" value="NZ_JAGIYY010000010.1"/>
</dbReference>
<sequence>MNSYDAIVIGGGPAGSTAALTLVRRGWSVALVEKTTFPRRKVCGEFMSGTSTAVLDAIGFGHVWRKRAGPEIRRLALFSGQRTVDAPMPAGRGGSFGRALGRDVLDALLLDKAREAGVTVLQPAKALALHHGTMEKTVRISIDGAEQSINAPAVIAAHGSWEPGALPTNLAKVNRPGDFLGFKAHFRSADLDADLMPLLFFPGGYGGIVWADDGRLSLSCCVRRDALAQARRVHDCSSASEAVHRHILATCRGARQVIGAARQDGPWLAAGPIRPGVRKAYADDVFRVGNLAGESHPIIAEGISMSIQSGWLLAEALSRVDASTQAGRAAAGQVYTAAWRRQFATRIRVASVLARIAVHPRTAGLAGGLAGLAPAVLTAGAALSGKTKSIAALQSH</sequence>
<dbReference type="Proteomes" id="UP000666240">
    <property type="component" value="Unassembled WGS sequence"/>
</dbReference>
<organism evidence="2 3">
    <name type="scientific">Tianweitania sediminis</name>
    <dbReference type="NCBI Taxonomy" id="1502156"/>
    <lineage>
        <taxon>Bacteria</taxon>
        <taxon>Pseudomonadati</taxon>
        <taxon>Pseudomonadota</taxon>
        <taxon>Alphaproteobacteria</taxon>
        <taxon>Hyphomicrobiales</taxon>
        <taxon>Phyllobacteriaceae</taxon>
        <taxon>Tianweitania</taxon>
    </lineage>
</organism>
<evidence type="ECO:0000313" key="2">
    <source>
        <dbReference type="EMBL" id="MBP0441048.1"/>
    </source>
</evidence>
<dbReference type="PANTHER" id="PTHR42685:SF22">
    <property type="entry name" value="CONDITIONED MEDIUM FACTOR RECEPTOR 1"/>
    <property type="match status" value="1"/>
</dbReference>
<dbReference type="InterPro" id="IPR050407">
    <property type="entry name" value="Geranylgeranyl_reductase"/>
</dbReference>
<dbReference type="GO" id="GO:0071949">
    <property type="term" value="F:FAD binding"/>
    <property type="evidence" value="ECO:0007669"/>
    <property type="project" value="InterPro"/>
</dbReference>
<accession>A0A8J7UKD8</accession>
<name>A0A8J7UKD8_9HYPH</name>
<feature type="domain" description="FAD-binding" evidence="1">
    <location>
        <begin position="4"/>
        <end position="163"/>
    </location>
</feature>
<protein>
    <submittedName>
        <fullName evidence="2">NAD(P)/FAD-dependent oxidoreductase</fullName>
    </submittedName>
</protein>
<comment type="caution">
    <text evidence="2">The sequence shown here is derived from an EMBL/GenBank/DDBJ whole genome shotgun (WGS) entry which is preliminary data.</text>
</comment>
<dbReference type="AlphaFoldDB" id="A0A8J7UKD8"/>
<dbReference type="EMBL" id="JAGIYY010000010">
    <property type="protein sequence ID" value="MBP0441048.1"/>
    <property type="molecule type" value="Genomic_DNA"/>
</dbReference>
<gene>
    <name evidence="2" type="ORF">J5Y06_20565</name>
</gene>
<dbReference type="SUPFAM" id="SSF51905">
    <property type="entry name" value="FAD/NAD(P)-binding domain"/>
    <property type="match status" value="1"/>
</dbReference>
<reference evidence="2" key="1">
    <citation type="submission" date="2021-03" db="EMBL/GenBank/DDBJ databases">
        <title>Genome sequencing and assembly of Tianweitania sediminis.</title>
        <authorList>
            <person name="Chhetri G."/>
        </authorList>
    </citation>
    <scope>NUCLEOTIDE SEQUENCE</scope>
    <source>
        <strain evidence="2">Z8</strain>
    </source>
</reference>
<dbReference type="PRINTS" id="PR00368">
    <property type="entry name" value="FADPNR"/>
</dbReference>
<dbReference type="PRINTS" id="PR00469">
    <property type="entry name" value="PNDRDTASEII"/>
</dbReference>